<reference evidence="2 3" key="1">
    <citation type="journal article" date="2018" name="PLoS Genet.">
        <title>Population sequencing reveals clonal diversity and ancestral inbreeding in the grapevine cultivar Chardonnay.</title>
        <authorList>
            <person name="Roach M.J."/>
            <person name="Johnson D.L."/>
            <person name="Bohlmann J."/>
            <person name="van Vuuren H.J."/>
            <person name="Jones S.J."/>
            <person name="Pretorius I.S."/>
            <person name="Schmidt S.A."/>
            <person name="Borneman A.R."/>
        </authorList>
    </citation>
    <scope>NUCLEOTIDE SEQUENCE [LARGE SCALE GENOMIC DNA]</scope>
    <source>
        <strain evidence="3">cv. Chardonnay</strain>
        <tissue evidence="2">Leaf</tissue>
    </source>
</reference>
<evidence type="ECO:0000313" key="2">
    <source>
        <dbReference type="EMBL" id="RVW88796.1"/>
    </source>
</evidence>
<feature type="region of interest" description="Disordered" evidence="1">
    <location>
        <begin position="184"/>
        <end position="216"/>
    </location>
</feature>
<feature type="region of interest" description="Disordered" evidence="1">
    <location>
        <begin position="242"/>
        <end position="296"/>
    </location>
</feature>
<dbReference type="AlphaFoldDB" id="A0A438HWH0"/>
<evidence type="ECO:0000256" key="1">
    <source>
        <dbReference type="SAM" id="MobiDB-lite"/>
    </source>
</evidence>
<dbReference type="Proteomes" id="UP000288805">
    <property type="component" value="Unassembled WGS sequence"/>
</dbReference>
<gene>
    <name evidence="2" type="ORF">CK203_034651</name>
</gene>
<dbReference type="EMBL" id="QGNW01000170">
    <property type="protein sequence ID" value="RVW88796.1"/>
    <property type="molecule type" value="Genomic_DNA"/>
</dbReference>
<protein>
    <submittedName>
        <fullName evidence="2">Uncharacterized protein</fullName>
    </submittedName>
</protein>
<name>A0A438HWH0_VITVI</name>
<sequence>MVAFFARPTWRLGSKTIPTSTQIENQFSNPDKSMEMSCGKLPRWGGLLAGRGGGSSLGVVGHRRDLVSVAVVGRRRDPLVSRAGAGAGVGSLAAAQSGDGDLLCLNRTSKRRHLMPEAIDPAGSPRSPVGPPVGPVRPRFDPHLVQMNGPDRFGPVFKSLLPTRMWTQPRPFVRKYRLLWRPNGGNGGRKPESAFRQAKPSCPCTGEGAASRRSSSARNLKSCLIGRLQDRFQETIEVSCSSVQDDHPEGSETEMATETPAVPVVVPDEGMPGETQPAENEGAPDLEEESPSNASSGGVLLMMRLASLLALLAMQSWKRS</sequence>
<accession>A0A438HWH0</accession>
<evidence type="ECO:0000313" key="3">
    <source>
        <dbReference type="Proteomes" id="UP000288805"/>
    </source>
</evidence>
<proteinExistence type="predicted"/>
<organism evidence="2 3">
    <name type="scientific">Vitis vinifera</name>
    <name type="common">Grape</name>
    <dbReference type="NCBI Taxonomy" id="29760"/>
    <lineage>
        <taxon>Eukaryota</taxon>
        <taxon>Viridiplantae</taxon>
        <taxon>Streptophyta</taxon>
        <taxon>Embryophyta</taxon>
        <taxon>Tracheophyta</taxon>
        <taxon>Spermatophyta</taxon>
        <taxon>Magnoliopsida</taxon>
        <taxon>eudicotyledons</taxon>
        <taxon>Gunneridae</taxon>
        <taxon>Pentapetalae</taxon>
        <taxon>rosids</taxon>
        <taxon>Vitales</taxon>
        <taxon>Vitaceae</taxon>
        <taxon>Viteae</taxon>
        <taxon>Vitis</taxon>
    </lineage>
</organism>
<comment type="caution">
    <text evidence="2">The sequence shown here is derived from an EMBL/GenBank/DDBJ whole genome shotgun (WGS) entry which is preliminary data.</text>
</comment>